<accession>A0A1I7S1Y0</accession>
<dbReference type="PANTHER" id="PTHR11927:SF9">
    <property type="entry name" value="L-FUCOSYLTRANSFERASE"/>
    <property type="match status" value="1"/>
</dbReference>
<comment type="pathway">
    <text evidence="3">Protein modification; protein glycosylation.</text>
</comment>
<evidence type="ECO:0000256" key="3">
    <source>
        <dbReference type="RuleBase" id="RU363129"/>
    </source>
</evidence>
<evidence type="ECO:0000256" key="1">
    <source>
        <dbReference type="ARBA" id="ARBA00022676"/>
    </source>
</evidence>
<dbReference type="EC" id="2.4.1.-" evidence="3"/>
<comment type="similarity">
    <text evidence="3">Belongs to the glycosyltransferase 11 family.</text>
</comment>
<dbReference type="Proteomes" id="UP000582659">
    <property type="component" value="Unassembled WGS sequence"/>
</dbReference>
<dbReference type="WBParaSite" id="BXY_0700800.1">
    <property type="protein sequence ID" value="BXY_0700800.1"/>
    <property type="gene ID" value="BXY_0700800"/>
</dbReference>
<sequence>MKPPILRRSLFKLIVVVLVCLILRTLVYLIFNKNSQHEAKIDVEDDKSRLIQLKQVRILPIGGSNVIFDQPWDLPSEKSYNTVEEAVKSTANRRYIVSSMSYSHGLGNLMFEYAALYYYARKYKAFLVFPDDCLLRRAFEKLEKVIYVNSTSLYEYVESNEDRRIQEKACCVYLPDLEMFKSSDIEIVDGYFQAFRYFWPELDSEVRKSFQFLEGVKKRALDYIRPYQDRIRIGVHVRHGVDITWHSRNLHHGHVSAPAEYYGRAMRRVSNGEQVVFVVVSDNISWAKRNLVGDNIVFVDSTEREVDLAILSYCNHTIMSTGTFSWWAGYLANGTTVRFKDWPRNGSDLDHMVDKKNYFLPHWIEL</sequence>
<evidence type="ECO:0000256" key="2">
    <source>
        <dbReference type="ARBA" id="ARBA00022679"/>
    </source>
</evidence>
<keyword evidence="3" id="KW-0333">Golgi apparatus</keyword>
<dbReference type="InterPro" id="IPR002516">
    <property type="entry name" value="Glyco_trans_11"/>
</dbReference>
<dbReference type="GO" id="GO:0005975">
    <property type="term" value="P:carbohydrate metabolic process"/>
    <property type="evidence" value="ECO:0007669"/>
    <property type="project" value="InterPro"/>
</dbReference>
<protein>
    <recommendedName>
        <fullName evidence="3">L-Fucosyltransferase</fullName>
        <ecNumber evidence="3">2.4.1.-</ecNumber>
    </recommendedName>
</protein>
<keyword evidence="3" id="KW-0472">Membrane</keyword>
<evidence type="ECO:0000313" key="7">
    <source>
        <dbReference type="WBParaSite" id="BXY_0700800.1"/>
    </source>
</evidence>
<dbReference type="Proteomes" id="UP000095284">
    <property type="component" value="Unplaced"/>
</dbReference>
<dbReference type="eggNOG" id="ENOG502S316">
    <property type="taxonomic scope" value="Eukaryota"/>
</dbReference>
<dbReference type="UniPathway" id="UPA00378"/>
<evidence type="ECO:0000313" key="6">
    <source>
        <dbReference type="Proteomes" id="UP000659654"/>
    </source>
</evidence>
<dbReference type="EMBL" id="CAJFDI010000001">
    <property type="protein sequence ID" value="CAD5212246.1"/>
    <property type="molecule type" value="Genomic_DNA"/>
</dbReference>
<dbReference type="EMBL" id="CAJFCV020000001">
    <property type="protein sequence ID" value="CAG9090089.1"/>
    <property type="molecule type" value="Genomic_DNA"/>
</dbReference>
<feature type="transmembrane region" description="Helical" evidence="3">
    <location>
        <begin position="12"/>
        <end position="31"/>
    </location>
</feature>
<dbReference type="GO" id="GO:0032580">
    <property type="term" value="C:Golgi cisterna membrane"/>
    <property type="evidence" value="ECO:0007669"/>
    <property type="project" value="UniProtKB-SubCell"/>
</dbReference>
<gene>
    <name evidence="4" type="ORF">BXYJ_LOCUS2824</name>
</gene>
<dbReference type="Proteomes" id="UP000659654">
    <property type="component" value="Unassembled WGS sequence"/>
</dbReference>
<evidence type="ECO:0000313" key="4">
    <source>
        <dbReference type="EMBL" id="CAD5212246.1"/>
    </source>
</evidence>
<dbReference type="OrthoDB" id="3226at2759"/>
<dbReference type="GO" id="GO:0008107">
    <property type="term" value="F:galactoside 2-alpha-L-fucosyltransferase activity"/>
    <property type="evidence" value="ECO:0007669"/>
    <property type="project" value="InterPro"/>
</dbReference>
<evidence type="ECO:0000313" key="5">
    <source>
        <dbReference type="Proteomes" id="UP000095284"/>
    </source>
</evidence>
<reference evidence="4" key="2">
    <citation type="submission" date="2020-09" db="EMBL/GenBank/DDBJ databases">
        <authorList>
            <person name="Kikuchi T."/>
        </authorList>
    </citation>
    <scope>NUCLEOTIDE SEQUENCE</scope>
    <source>
        <strain evidence="4">Ka4C1</strain>
    </source>
</reference>
<keyword evidence="6" id="KW-1185">Reference proteome</keyword>
<keyword evidence="3" id="KW-0735">Signal-anchor</keyword>
<keyword evidence="1 3" id="KW-0328">Glycosyltransferase</keyword>
<name>A0A1I7S1Y0_BURXY</name>
<dbReference type="AlphaFoldDB" id="A0A1I7S1Y0"/>
<dbReference type="PANTHER" id="PTHR11927">
    <property type="entry name" value="GALACTOSIDE 2-L-FUCOSYLTRANSFERASE"/>
    <property type="match status" value="1"/>
</dbReference>
<dbReference type="CDD" id="cd11301">
    <property type="entry name" value="Fut1_Fut2_like"/>
    <property type="match status" value="1"/>
</dbReference>
<keyword evidence="2 3" id="KW-0808">Transferase</keyword>
<reference evidence="7" key="1">
    <citation type="submission" date="2016-11" db="UniProtKB">
        <authorList>
            <consortium name="WormBaseParasite"/>
        </authorList>
    </citation>
    <scope>IDENTIFICATION</scope>
</reference>
<keyword evidence="3" id="KW-0325">Glycoprotein</keyword>
<proteinExistence type="inferred from homology"/>
<comment type="subcellular location">
    <subcellularLocation>
        <location evidence="3">Golgi apparatus</location>
        <location evidence="3">Golgi stack membrane</location>
        <topology evidence="3">Single-pass type II membrane protein</topology>
    </subcellularLocation>
</comment>
<keyword evidence="3" id="KW-0812">Transmembrane</keyword>
<organism evidence="5 7">
    <name type="scientific">Bursaphelenchus xylophilus</name>
    <name type="common">Pinewood nematode worm</name>
    <name type="synonym">Aphelenchoides xylophilus</name>
    <dbReference type="NCBI Taxonomy" id="6326"/>
    <lineage>
        <taxon>Eukaryota</taxon>
        <taxon>Metazoa</taxon>
        <taxon>Ecdysozoa</taxon>
        <taxon>Nematoda</taxon>
        <taxon>Chromadorea</taxon>
        <taxon>Rhabditida</taxon>
        <taxon>Tylenchina</taxon>
        <taxon>Tylenchomorpha</taxon>
        <taxon>Aphelenchoidea</taxon>
        <taxon>Aphelenchoididae</taxon>
        <taxon>Bursaphelenchus</taxon>
    </lineage>
</organism>
<dbReference type="Pfam" id="PF01531">
    <property type="entry name" value="Glyco_transf_11"/>
    <property type="match status" value="1"/>
</dbReference>
<keyword evidence="3" id="KW-1133">Transmembrane helix</keyword>